<protein>
    <recommendedName>
        <fullName evidence="11">PDZ domain-containing protein</fullName>
    </recommendedName>
</protein>
<dbReference type="EMBL" id="UINC01172845">
    <property type="protein sequence ID" value="SVD78132.1"/>
    <property type="molecule type" value="Genomic_DNA"/>
</dbReference>
<name>A0A382Y455_9ZZZZ</name>
<proteinExistence type="predicted"/>
<dbReference type="InterPro" id="IPR036034">
    <property type="entry name" value="PDZ_sf"/>
</dbReference>
<feature type="transmembrane region" description="Helical" evidence="10">
    <location>
        <begin position="6"/>
        <end position="25"/>
    </location>
</feature>
<keyword evidence="4 10" id="KW-0812">Transmembrane</keyword>
<evidence type="ECO:0000256" key="3">
    <source>
        <dbReference type="ARBA" id="ARBA00022670"/>
    </source>
</evidence>
<dbReference type="GO" id="GO:0004222">
    <property type="term" value="F:metalloendopeptidase activity"/>
    <property type="evidence" value="ECO:0007669"/>
    <property type="project" value="InterPro"/>
</dbReference>
<dbReference type="InterPro" id="IPR004387">
    <property type="entry name" value="Pept_M50_Zn"/>
</dbReference>
<sequence>MTTLGATIIVIGVIVFIHELGHYLAARMSGIRVEKFSVGFPPRFITFTSIENGWDIRLYFFRRSDNGKTEWGPVWNRTFSSRKRKGSNTEYCIALIPFGGYVKMAGLIDESMDMSITHAPDEFMSKSSLTQIFVMSAGVIMNVLLAFVILTGIAWNNGTPELSNEPVIARVIDNMPAKLEGMKVGDRILSINEQSIETWEELSNIIHSLPNSLIILTYERDGKQFSKTLT</sequence>
<keyword evidence="8" id="KW-0482">Metalloprotease</keyword>
<dbReference type="PANTHER" id="PTHR42837:SF2">
    <property type="entry name" value="MEMBRANE METALLOPROTEASE ARASP2, CHLOROPLASTIC-RELATED"/>
    <property type="match status" value="1"/>
</dbReference>
<evidence type="ECO:0000256" key="1">
    <source>
        <dbReference type="ARBA" id="ARBA00001947"/>
    </source>
</evidence>
<comment type="subcellular location">
    <subcellularLocation>
        <location evidence="2">Membrane</location>
        <topology evidence="2">Multi-pass membrane protein</topology>
    </subcellularLocation>
</comment>
<organism evidence="12">
    <name type="scientific">marine metagenome</name>
    <dbReference type="NCBI Taxonomy" id="408172"/>
    <lineage>
        <taxon>unclassified sequences</taxon>
        <taxon>metagenomes</taxon>
        <taxon>ecological metagenomes</taxon>
    </lineage>
</organism>
<dbReference type="InterPro" id="IPR008915">
    <property type="entry name" value="Peptidase_M50"/>
</dbReference>
<evidence type="ECO:0000256" key="4">
    <source>
        <dbReference type="ARBA" id="ARBA00022692"/>
    </source>
</evidence>
<dbReference type="SUPFAM" id="SSF50156">
    <property type="entry name" value="PDZ domain-like"/>
    <property type="match status" value="1"/>
</dbReference>
<reference evidence="12" key="1">
    <citation type="submission" date="2018-05" db="EMBL/GenBank/DDBJ databases">
        <authorList>
            <person name="Lanie J.A."/>
            <person name="Ng W.-L."/>
            <person name="Kazmierczak K.M."/>
            <person name="Andrzejewski T.M."/>
            <person name="Davidsen T.M."/>
            <person name="Wayne K.J."/>
            <person name="Tettelin H."/>
            <person name="Glass J.I."/>
            <person name="Rusch D."/>
            <person name="Podicherti R."/>
            <person name="Tsui H.-C.T."/>
            <person name="Winkler M.E."/>
        </authorList>
    </citation>
    <scope>NUCLEOTIDE SEQUENCE</scope>
</reference>
<feature type="domain" description="PDZ" evidence="11">
    <location>
        <begin position="167"/>
        <end position="221"/>
    </location>
</feature>
<keyword evidence="7 10" id="KW-1133">Transmembrane helix</keyword>
<dbReference type="GO" id="GO:0016020">
    <property type="term" value="C:membrane"/>
    <property type="evidence" value="ECO:0007669"/>
    <property type="project" value="UniProtKB-SubCell"/>
</dbReference>
<keyword evidence="3" id="KW-0645">Protease</keyword>
<evidence type="ECO:0000256" key="9">
    <source>
        <dbReference type="ARBA" id="ARBA00023136"/>
    </source>
</evidence>
<dbReference type="InterPro" id="IPR001478">
    <property type="entry name" value="PDZ"/>
</dbReference>
<dbReference type="CDD" id="cd06163">
    <property type="entry name" value="S2P-M50_PDZ_RseP-like"/>
    <property type="match status" value="1"/>
</dbReference>
<dbReference type="PANTHER" id="PTHR42837">
    <property type="entry name" value="REGULATOR OF SIGMA-E PROTEASE RSEP"/>
    <property type="match status" value="1"/>
</dbReference>
<dbReference type="AlphaFoldDB" id="A0A382Y455"/>
<evidence type="ECO:0000313" key="12">
    <source>
        <dbReference type="EMBL" id="SVD78132.1"/>
    </source>
</evidence>
<dbReference type="CDD" id="cd23081">
    <property type="entry name" value="cpPDZ_EcRseP-like"/>
    <property type="match status" value="1"/>
</dbReference>
<keyword evidence="6" id="KW-0862">Zinc</keyword>
<evidence type="ECO:0000256" key="5">
    <source>
        <dbReference type="ARBA" id="ARBA00022801"/>
    </source>
</evidence>
<dbReference type="GO" id="GO:0006508">
    <property type="term" value="P:proteolysis"/>
    <property type="evidence" value="ECO:0007669"/>
    <property type="project" value="UniProtKB-KW"/>
</dbReference>
<dbReference type="Gene3D" id="2.30.42.10">
    <property type="match status" value="1"/>
</dbReference>
<evidence type="ECO:0000259" key="11">
    <source>
        <dbReference type="PROSITE" id="PS50106"/>
    </source>
</evidence>
<dbReference type="SMART" id="SM00228">
    <property type="entry name" value="PDZ"/>
    <property type="match status" value="1"/>
</dbReference>
<dbReference type="Pfam" id="PF02163">
    <property type="entry name" value="Peptidase_M50"/>
    <property type="match status" value="2"/>
</dbReference>
<evidence type="ECO:0000256" key="8">
    <source>
        <dbReference type="ARBA" id="ARBA00023049"/>
    </source>
</evidence>
<evidence type="ECO:0000256" key="6">
    <source>
        <dbReference type="ARBA" id="ARBA00022833"/>
    </source>
</evidence>
<dbReference type="PROSITE" id="PS50106">
    <property type="entry name" value="PDZ"/>
    <property type="match status" value="1"/>
</dbReference>
<keyword evidence="9 10" id="KW-0472">Membrane</keyword>
<feature type="transmembrane region" description="Helical" evidence="10">
    <location>
        <begin position="132"/>
        <end position="155"/>
    </location>
</feature>
<comment type="cofactor">
    <cofactor evidence="1">
        <name>Zn(2+)</name>
        <dbReference type="ChEBI" id="CHEBI:29105"/>
    </cofactor>
</comment>
<evidence type="ECO:0000256" key="10">
    <source>
        <dbReference type="SAM" id="Phobius"/>
    </source>
</evidence>
<feature type="non-terminal residue" evidence="12">
    <location>
        <position position="230"/>
    </location>
</feature>
<keyword evidence="5" id="KW-0378">Hydrolase</keyword>
<gene>
    <name evidence="12" type="ORF">METZ01_LOCUS430986</name>
</gene>
<evidence type="ECO:0000256" key="2">
    <source>
        <dbReference type="ARBA" id="ARBA00004141"/>
    </source>
</evidence>
<evidence type="ECO:0000256" key="7">
    <source>
        <dbReference type="ARBA" id="ARBA00022989"/>
    </source>
</evidence>
<accession>A0A382Y455</accession>